<proteinExistence type="predicted"/>
<evidence type="ECO:0000313" key="1">
    <source>
        <dbReference type="EMBL" id="ABV13502.1"/>
    </source>
</evidence>
<dbReference type="AlphaFoldDB" id="A8AJ39"/>
<dbReference type="HOGENOM" id="CLU_3267705_0_0_6"/>
<accession>A8AJ39</accession>
<name>A8AJ39_CITK8</name>
<dbReference type="KEGG" id="cko:CKO_02380"/>
<keyword evidence="2" id="KW-1185">Reference proteome</keyword>
<evidence type="ECO:0000313" key="2">
    <source>
        <dbReference type="Proteomes" id="UP000008148"/>
    </source>
</evidence>
<protein>
    <submittedName>
        <fullName evidence="1">Uncharacterized protein</fullName>
    </submittedName>
</protein>
<gene>
    <name evidence="1" type="ordered locus">CKO_02380</name>
</gene>
<sequence>MNDNNSHYIAVTGQRQRLRITIAKIVTQCKVLVNPELRFCL</sequence>
<organism evidence="1 2">
    <name type="scientific">Citrobacter koseri (strain ATCC BAA-895 / CDC 4225-83 / SGSC4696)</name>
    <dbReference type="NCBI Taxonomy" id="290338"/>
    <lineage>
        <taxon>Bacteria</taxon>
        <taxon>Pseudomonadati</taxon>
        <taxon>Pseudomonadota</taxon>
        <taxon>Gammaproteobacteria</taxon>
        <taxon>Enterobacterales</taxon>
        <taxon>Enterobacteriaceae</taxon>
        <taxon>Citrobacter</taxon>
    </lineage>
</organism>
<dbReference type="EMBL" id="CP000822">
    <property type="protein sequence ID" value="ABV13502.1"/>
    <property type="molecule type" value="Genomic_DNA"/>
</dbReference>
<dbReference type="Proteomes" id="UP000008148">
    <property type="component" value="Chromosome"/>
</dbReference>
<reference evidence="1 2" key="1">
    <citation type="submission" date="2007-08" db="EMBL/GenBank/DDBJ databases">
        <authorList>
            <consortium name="The Citrobacter koseri Genome Sequencing Project"/>
            <person name="McClelland M."/>
            <person name="Sanderson E.K."/>
            <person name="Porwollik S."/>
            <person name="Spieth J."/>
            <person name="Clifton W.S."/>
            <person name="Latreille P."/>
            <person name="Courtney L."/>
            <person name="Wang C."/>
            <person name="Pepin K."/>
            <person name="Bhonagiri V."/>
            <person name="Nash W."/>
            <person name="Johnson M."/>
            <person name="Thiruvilangam P."/>
            <person name="Wilson R."/>
        </authorList>
    </citation>
    <scope>NUCLEOTIDE SEQUENCE [LARGE SCALE GENOMIC DNA]</scope>
    <source>
        <strain evidence="2">ATCC BAA-895 / CDC 4225-83 / SGSC4696</strain>
    </source>
</reference>